<evidence type="ECO:0000256" key="3">
    <source>
        <dbReference type="ARBA" id="ARBA00022737"/>
    </source>
</evidence>
<feature type="domain" description="Disease resistance N-terminal" evidence="9">
    <location>
        <begin position="12"/>
        <end position="97"/>
    </location>
</feature>
<dbReference type="Pfam" id="PF23598">
    <property type="entry name" value="LRR_14"/>
    <property type="match status" value="1"/>
</dbReference>
<dbReference type="Gramene" id="TraesSYM7B03G04248780.1">
    <property type="protein sequence ID" value="TraesSYM7B03G04248780.1"/>
    <property type="gene ID" value="TraesSYM7B03G04248780"/>
</dbReference>
<dbReference type="FunFam" id="1.10.10.10:FF:000322">
    <property type="entry name" value="Probable disease resistance protein At1g63360"/>
    <property type="match status" value="1"/>
</dbReference>
<dbReference type="PANTHER" id="PTHR23155:SF1028">
    <property type="entry name" value="OS08G0174800 PROTEIN"/>
    <property type="match status" value="1"/>
</dbReference>
<dbReference type="Gramene" id="TraesARI7B03G04092000.1">
    <property type="protein sequence ID" value="TraesARI7B03G04092000.1"/>
    <property type="gene ID" value="TraesARI7B03G04092000"/>
</dbReference>
<feature type="domain" description="Disease resistance R13L4/SHOC-2-like LRR" evidence="11">
    <location>
        <begin position="543"/>
        <end position="895"/>
    </location>
</feature>
<dbReference type="FunFam" id="3.40.50.300:FF:001091">
    <property type="entry name" value="Probable disease resistance protein At1g61300"/>
    <property type="match status" value="1"/>
</dbReference>
<keyword evidence="6 7" id="KW-0175">Coiled coil</keyword>
<dbReference type="Gramene" id="TraesLAC7B03G04144560.1">
    <property type="protein sequence ID" value="TraesLAC7B03G04144560.1"/>
    <property type="gene ID" value="TraesLAC7B03G04144560"/>
</dbReference>
<evidence type="ECO:0000256" key="6">
    <source>
        <dbReference type="ARBA" id="ARBA00023054"/>
    </source>
</evidence>
<dbReference type="Gramene" id="TraesWEE_scaffold_151559_01G000100.1">
    <property type="protein sequence ID" value="TraesWEE_scaffold_151559_01G000100.1"/>
    <property type="gene ID" value="TraesWEE_scaffold_151559_01G000100"/>
</dbReference>
<dbReference type="InterPro" id="IPR038005">
    <property type="entry name" value="RX-like_CC"/>
</dbReference>
<evidence type="ECO:0000256" key="1">
    <source>
        <dbReference type="ARBA" id="ARBA00008894"/>
    </source>
</evidence>
<dbReference type="Gene3D" id="3.80.10.10">
    <property type="entry name" value="Ribonuclease Inhibitor"/>
    <property type="match status" value="1"/>
</dbReference>
<reference evidence="12" key="1">
    <citation type="submission" date="2018-08" db="EMBL/GenBank/DDBJ databases">
        <authorList>
            <person name="Rossello M."/>
        </authorList>
    </citation>
    <scope>NUCLEOTIDE SEQUENCE [LARGE SCALE GENOMIC DNA]</scope>
    <source>
        <strain evidence="12">cv. Chinese Spring</strain>
    </source>
</reference>
<dbReference type="CDD" id="cd14798">
    <property type="entry name" value="RX-CC_like"/>
    <property type="match status" value="1"/>
</dbReference>
<evidence type="ECO:0000313" key="13">
    <source>
        <dbReference type="Proteomes" id="UP000019116"/>
    </source>
</evidence>
<dbReference type="Gramene" id="TraesNOR7B03G04246070.1">
    <property type="protein sequence ID" value="TraesNOR7B03G04246070.1"/>
    <property type="gene ID" value="TraesNOR7B03G04246070"/>
</dbReference>
<dbReference type="Gene3D" id="3.40.50.300">
    <property type="entry name" value="P-loop containing nucleotide triphosphate hydrolases"/>
    <property type="match status" value="1"/>
</dbReference>
<organism evidence="12">
    <name type="scientific">Triticum aestivum</name>
    <name type="common">Wheat</name>
    <dbReference type="NCBI Taxonomy" id="4565"/>
    <lineage>
        <taxon>Eukaryota</taxon>
        <taxon>Viridiplantae</taxon>
        <taxon>Streptophyta</taxon>
        <taxon>Embryophyta</taxon>
        <taxon>Tracheophyta</taxon>
        <taxon>Spermatophyta</taxon>
        <taxon>Magnoliopsida</taxon>
        <taxon>Liliopsida</taxon>
        <taxon>Poales</taxon>
        <taxon>Poaceae</taxon>
        <taxon>BOP clade</taxon>
        <taxon>Pooideae</taxon>
        <taxon>Triticodae</taxon>
        <taxon>Triticeae</taxon>
        <taxon>Triticinae</taxon>
        <taxon>Triticum</taxon>
    </lineage>
</organism>
<feature type="coiled-coil region" evidence="7">
    <location>
        <begin position="24"/>
        <end position="78"/>
    </location>
</feature>
<dbReference type="Gene3D" id="1.20.5.4130">
    <property type="match status" value="1"/>
</dbReference>
<dbReference type="Gene3D" id="1.10.8.430">
    <property type="entry name" value="Helical domain of apoptotic protease-activating factors"/>
    <property type="match status" value="1"/>
</dbReference>
<feature type="domain" description="NB-ARC" evidence="8">
    <location>
        <begin position="185"/>
        <end position="339"/>
    </location>
</feature>
<dbReference type="GO" id="GO:0009626">
    <property type="term" value="P:plant-type hypersensitive response"/>
    <property type="evidence" value="ECO:0007669"/>
    <property type="project" value="UniProtKB-ARBA"/>
</dbReference>
<dbReference type="Proteomes" id="UP000019116">
    <property type="component" value="Chromosome 7B"/>
</dbReference>
<dbReference type="Gramene" id="TraesJAG7B03G04182120.1">
    <property type="protein sequence ID" value="TraesJAG7B03G04182120.1"/>
    <property type="gene ID" value="TraesJAG7B03G04182120"/>
</dbReference>
<gene>
    <name evidence="12" type="primary">LOC123160173</name>
</gene>
<dbReference type="Pfam" id="PF00931">
    <property type="entry name" value="NB-ARC"/>
    <property type="match status" value="1"/>
</dbReference>
<keyword evidence="2" id="KW-0433">Leucine-rich repeat</keyword>
<keyword evidence="5" id="KW-0611">Plant defense</keyword>
<evidence type="ECO:0000259" key="10">
    <source>
        <dbReference type="Pfam" id="PF23559"/>
    </source>
</evidence>
<feature type="domain" description="Disease resistance protein winged helix" evidence="10">
    <location>
        <begin position="427"/>
        <end position="497"/>
    </location>
</feature>
<dbReference type="InterPro" id="IPR058922">
    <property type="entry name" value="WHD_DRP"/>
</dbReference>
<keyword evidence="4" id="KW-0547">Nucleotide-binding</keyword>
<evidence type="ECO:0000259" key="8">
    <source>
        <dbReference type="Pfam" id="PF00931"/>
    </source>
</evidence>
<dbReference type="GO" id="GO:0043531">
    <property type="term" value="F:ADP binding"/>
    <property type="evidence" value="ECO:0007669"/>
    <property type="project" value="InterPro"/>
</dbReference>
<evidence type="ECO:0000256" key="5">
    <source>
        <dbReference type="ARBA" id="ARBA00022821"/>
    </source>
</evidence>
<dbReference type="Gramene" id="TraesMAC7B03G04193870.2">
    <property type="protein sequence ID" value="TraesMAC7B03G04193870.2"/>
    <property type="gene ID" value="TraesMAC7B03G04193870"/>
</dbReference>
<dbReference type="InterPro" id="IPR042197">
    <property type="entry name" value="Apaf_helical"/>
</dbReference>
<evidence type="ECO:0000259" key="11">
    <source>
        <dbReference type="Pfam" id="PF23598"/>
    </source>
</evidence>
<dbReference type="Gramene" id="TraesCS7B03G0872500.1">
    <property type="protein sequence ID" value="TraesCS7B03G0872500.1.CDS"/>
    <property type="gene ID" value="TraesCS7B03G0872500"/>
</dbReference>
<dbReference type="SMR" id="A0A3B6SR69"/>
<evidence type="ECO:0000256" key="7">
    <source>
        <dbReference type="SAM" id="Coils"/>
    </source>
</evidence>
<keyword evidence="3" id="KW-0677">Repeat</keyword>
<dbReference type="PRINTS" id="PR00364">
    <property type="entry name" value="DISEASERSIST"/>
</dbReference>
<reference evidence="12" key="2">
    <citation type="submission" date="2018-10" db="UniProtKB">
        <authorList>
            <consortium name="EnsemblPlants"/>
        </authorList>
    </citation>
    <scope>IDENTIFICATION</scope>
</reference>
<dbReference type="PANTHER" id="PTHR23155">
    <property type="entry name" value="DISEASE RESISTANCE PROTEIN RP"/>
    <property type="match status" value="1"/>
</dbReference>
<protein>
    <recommendedName>
        <fullName evidence="14">AAA+ ATPase domain-containing protein</fullName>
    </recommendedName>
</protein>
<name>A0A3B6SR69_WHEAT</name>
<dbReference type="InterPro" id="IPR044974">
    <property type="entry name" value="Disease_R_plants"/>
</dbReference>
<dbReference type="OrthoDB" id="1534087at2759"/>
<dbReference type="RefSeq" id="XP_044433915.1">
    <property type="nucleotide sequence ID" value="XM_044577980.1"/>
</dbReference>
<dbReference type="Pfam" id="PF23559">
    <property type="entry name" value="WHD_DRP"/>
    <property type="match status" value="1"/>
</dbReference>
<dbReference type="InterPro" id="IPR032675">
    <property type="entry name" value="LRR_dom_sf"/>
</dbReference>
<accession>A0A3B6SR69</accession>
<proteinExistence type="inferred from homology"/>
<dbReference type="Gramene" id="TraesRN7B0100882400.1">
    <property type="protein sequence ID" value="TraesRN7B0100882400.1"/>
    <property type="gene ID" value="TraesRN7B0100882400"/>
</dbReference>
<evidence type="ECO:0000259" key="9">
    <source>
        <dbReference type="Pfam" id="PF18052"/>
    </source>
</evidence>
<dbReference type="OMA" id="CMVEVEI"/>
<dbReference type="InterPro" id="IPR002182">
    <property type="entry name" value="NB-ARC"/>
</dbReference>
<dbReference type="Gramene" id="TraesROB_scaffold_096491_01G000100.1">
    <property type="protein sequence ID" value="TraesROB_scaffold_096491_01G000100.1"/>
    <property type="gene ID" value="TraesROB_scaffold_096491_01G000100"/>
</dbReference>
<evidence type="ECO:0000256" key="2">
    <source>
        <dbReference type="ARBA" id="ARBA00022614"/>
    </source>
</evidence>
<dbReference type="InterPro" id="IPR055414">
    <property type="entry name" value="LRR_R13L4/SHOC2-like"/>
</dbReference>
<dbReference type="AlphaFoldDB" id="A0A3B6SR69"/>
<dbReference type="Gramene" id="TraesCS7B02G326000.1">
    <property type="protein sequence ID" value="TraesCS7B02G326000.1"/>
    <property type="gene ID" value="TraesCS7B02G326000"/>
</dbReference>
<evidence type="ECO:0008006" key="14">
    <source>
        <dbReference type="Google" id="ProtNLM"/>
    </source>
</evidence>
<dbReference type="SUPFAM" id="SSF52540">
    <property type="entry name" value="P-loop containing nucleoside triphosphate hydrolases"/>
    <property type="match status" value="1"/>
</dbReference>
<keyword evidence="13" id="KW-1185">Reference proteome</keyword>
<dbReference type="Gramene" id="TraesCLE_scaffold_133454_01G000100.1">
    <property type="protein sequence ID" value="TraesCLE_scaffold_133454_01G000100.1"/>
    <property type="gene ID" value="TraesCLE_scaffold_133454_01G000100"/>
</dbReference>
<dbReference type="InterPro" id="IPR041118">
    <property type="entry name" value="Rx_N"/>
</dbReference>
<dbReference type="Pfam" id="PF18052">
    <property type="entry name" value="Rx_N"/>
    <property type="match status" value="1"/>
</dbReference>
<dbReference type="GO" id="GO:0042742">
    <property type="term" value="P:defense response to bacterium"/>
    <property type="evidence" value="ECO:0007669"/>
    <property type="project" value="UniProtKB-ARBA"/>
</dbReference>
<dbReference type="Gramene" id="TraesJUL7B03G04238760.1">
    <property type="protein sequence ID" value="TraesJUL7B03G04238760.1"/>
    <property type="gene ID" value="TraesJUL7B03G04238760"/>
</dbReference>
<dbReference type="InterPro" id="IPR027417">
    <property type="entry name" value="P-loop_NTPase"/>
</dbReference>
<dbReference type="Gramene" id="TraesCAD_scaffold_026653_01G000100.1">
    <property type="protein sequence ID" value="TraesCAD_scaffold_026653_01G000100.1"/>
    <property type="gene ID" value="TraesCAD_scaffold_026653_01G000100"/>
</dbReference>
<evidence type="ECO:0000256" key="4">
    <source>
        <dbReference type="ARBA" id="ARBA00022741"/>
    </source>
</evidence>
<evidence type="ECO:0000313" key="12">
    <source>
        <dbReference type="EnsemblPlants" id="TraesCS7B02G326000.1"/>
    </source>
</evidence>
<dbReference type="GeneID" id="123160173"/>
<dbReference type="GO" id="GO:0002758">
    <property type="term" value="P:innate immune response-activating signaling pathway"/>
    <property type="evidence" value="ECO:0007669"/>
    <property type="project" value="UniProtKB-ARBA"/>
</dbReference>
<dbReference type="STRING" id="4565.A0A3B6SR69"/>
<sequence length="971" mass="111019">MEAALVSVGTGVMKPLLSKIYNLLKEEHSKFKGVRRQIEETKDEMSGMEAALEVLADAEQLDAEMRAWKEDVRELSYDMEDCVDDFIARVDHERGRSTGLKGFFDKLKKLKPRHEIAGEIERLKARAIEASKRHKRYKLDRQSPGSTTTCDIDPRLHALYAEVGELVGIKGPREHILEWFKSEASSTQLRVVSIVGPGGLGKTTLANAVFETIKSEFSCSALVSVSRKPNMKNILRDIAERVRVEDYTYNDDERQLIDKLREHLRNKKYLIVIDDIWDTEAWKTISHALLNNNNGSRIITTTRNSTVASFCSSQGDYVYRLEPLNFADSRRLFLERAFRYDCLCPPHLKEILERILEKCAGLPLAIITMSGLLADQTAEEEWNRALAAIGSSLAKEPDAGDMTKILSLSYFDLPHPMRTCLLYLSAFPEDYIIEKHSLIYKWIAEGFVCEVRGRSTYEVGESYFNDFINRSLIQPAKLMDNGQVVACRVHDIILDFITCMAKEENFMTSFGDAEQGKKHKVRRLSVMSRKYEMATMSSWDLSHVRSLATFGSFGQNSLVEFPALRVLDLGECEDLQSHHLENIEKLLLLKYLRLRIAEIPEGIGKLKYLETLDMRGMRIRKLPSTMTRLQRLTRLYADLDPSCLSDGIIGQLQSLEELENVFVPDAELERFLRELGQLSKLRKLSVNVTEAFDSKEKEDAVRFIGTLISSYNIHLLRITYGPNLPFDPMPDLLFLSLEPWCPANPAAFRKIWFANCYIDKIPSWMVSLVNLRNLDICMYRTGPEDVAVLGGIPALAFLTLETWYGRNGRIFIRGFRSLKYFKLEVKCCGTAVEFEEGSMPMVEHLQLGLKGHNRECVNYATDFGIQHLSTLTKVDINIDGNNGKIKRLIETALRKLRYRLTLSASGERCNHFEELFTELYFRKAGSSVQQKREGAFCSFLDRVFEEINQDALSRLMVLDVQRAHHVRSRSI</sequence>
<comment type="similarity">
    <text evidence="1">Belongs to the disease resistance NB-LRR family.</text>
</comment>
<dbReference type="Gene3D" id="1.10.10.10">
    <property type="entry name" value="Winged helix-like DNA-binding domain superfamily/Winged helix DNA-binding domain"/>
    <property type="match status" value="1"/>
</dbReference>
<dbReference type="SUPFAM" id="SSF52047">
    <property type="entry name" value="RNI-like"/>
    <property type="match status" value="1"/>
</dbReference>
<dbReference type="InterPro" id="IPR036388">
    <property type="entry name" value="WH-like_DNA-bd_sf"/>
</dbReference>
<dbReference type="EnsemblPlants" id="TraesCS7B02G326000.1">
    <property type="protein sequence ID" value="TraesCS7B02G326000.1"/>
    <property type="gene ID" value="TraesCS7B02G326000"/>
</dbReference>